<reference evidence="5 6" key="1">
    <citation type="submission" date="2014-03" db="EMBL/GenBank/DDBJ databases">
        <title>Genomics of Bifidobacteria.</title>
        <authorList>
            <person name="Ventura M."/>
            <person name="Milani C."/>
            <person name="Lugli G.A."/>
        </authorList>
    </citation>
    <scope>NUCLEOTIDE SEQUENCE [LARGE SCALE GENOMIC DNA]</scope>
    <source>
        <strain evidence="5 6">JCM 13495</strain>
    </source>
</reference>
<evidence type="ECO:0000256" key="1">
    <source>
        <dbReference type="ARBA" id="ARBA00004196"/>
    </source>
</evidence>
<evidence type="ECO:0000256" key="4">
    <source>
        <dbReference type="ARBA" id="ARBA00022729"/>
    </source>
</evidence>
<keyword evidence="2" id="KW-0813">Transport</keyword>
<sequence>MAQSLGGSHVEVTNILSNTSVEAHDYEPTTADVSAISAADIIVVNGAGYDSWAQQAAESTKATVVNAAQVAGIKDGSNPHIWFSAAVRKAFAKALSDAYAQKDPQHSAEYSKNFEQWESAEQDLQSQIDTAKSTTEGKTYVATESVGWYLADDLGMKDGTDSGYAQAMSNESEPSASDILAMQNTLSSGDAALLIVNSQESNSVSERIAATAKEHNIPIVELSEQMPQQYSDLHEWIGALVKAFAAA</sequence>
<dbReference type="GO" id="GO:0030001">
    <property type="term" value="P:metal ion transport"/>
    <property type="evidence" value="ECO:0007669"/>
    <property type="project" value="InterPro"/>
</dbReference>
<proteinExistence type="predicted"/>
<dbReference type="Pfam" id="PF01297">
    <property type="entry name" value="ZnuA"/>
    <property type="match status" value="1"/>
</dbReference>
<dbReference type="GO" id="GO:0030313">
    <property type="term" value="C:cell envelope"/>
    <property type="evidence" value="ECO:0007669"/>
    <property type="project" value="UniProtKB-SubCell"/>
</dbReference>
<protein>
    <submittedName>
        <fullName evidence="5">Putative solute binding protein of ABC transporter system</fullName>
    </submittedName>
</protein>
<dbReference type="GO" id="GO:0046872">
    <property type="term" value="F:metal ion binding"/>
    <property type="evidence" value="ECO:0007669"/>
    <property type="project" value="UniProtKB-KW"/>
</dbReference>
<dbReference type="AlphaFoldDB" id="A0A087EDA3"/>
<evidence type="ECO:0000256" key="3">
    <source>
        <dbReference type="ARBA" id="ARBA00022723"/>
    </source>
</evidence>
<dbReference type="Gene3D" id="3.40.50.1980">
    <property type="entry name" value="Nitrogenase molybdenum iron protein domain"/>
    <property type="match status" value="2"/>
</dbReference>
<dbReference type="PANTHER" id="PTHR42953:SF1">
    <property type="entry name" value="METAL-BINDING PROTEIN HI_0362-RELATED"/>
    <property type="match status" value="1"/>
</dbReference>
<evidence type="ECO:0000313" key="5">
    <source>
        <dbReference type="EMBL" id="KFJ05754.1"/>
    </source>
</evidence>
<comment type="caution">
    <text evidence="5">The sequence shown here is derived from an EMBL/GenBank/DDBJ whole genome shotgun (WGS) entry which is preliminary data.</text>
</comment>
<evidence type="ECO:0000313" key="6">
    <source>
        <dbReference type="Proteomes" id="UP000029080"/>
    </source>
</evidence>
<name>A0A087EDA3_9BIFI</name>
<keyword evidence="4" id="KW-0732">Signal</keyword>
<organism evidence="5 6">
    <name type="scientific">Bifidobacterium tsurumiense</name>
    <dbReference type="NCBI Taxonomy" id="356829"/>
    <lineage>
        <taxon>Bacteria</taxon>
        <taxon>Bacillati</taxon>
        <taxon>Actinomycetota</taxon>
        <taxon>Actinomycetes</taxon>
        <taxon>Bifidobacteriales</taxon>
        <taxon>Bifidobacteriaceae</taxon>
        <taxon>Bifidobacterium</taxon>
    </lineage>
</organism>
<dbReference type="EMBL" id="JGZU01000012">
    <property type="protein sequence ID" value="KFJ05754.1"/>
    <property type="molecule type" value="Genomic_DNA"/>
</dbReference>
<dbReference type="PANTHER" id="PTHR42953">
    <property type="entry name" value="HIGH-AFFINITY ZINC UPTAKE SYSTEM PROTEIN ZNUA-RELATED"/>
    <property type="match status" value="1"/>
</dbReference>
<accession>A0A087EDA3</accession>
<dbReference type="eggNOG" id="COG0803">
    <property type="taxonomic scope" value="Bacteria"/>
</dbReference>
<keyword evidence="6" id="KW-1185">Reference proteome</keyword>
<gene>
    <name evidence="5" type="ORF">BITS_1750</name>
</gene>
<dbReference type="SUPFAM" id="SSF53807">
    <property type="entry name" value="Helical backbone' metal receptor"/>
    <property type="match status" value="1"/>
</dbReference>
<dbReference type="InterPro" id="IPR006127">
    <property type="entry name" value="ZnuA-like"/>
</dbReference>
<dbReference type="InterPro" id="IPR050492">
    <property type="entry name" value="Bact_metal-bind_prot9"/>
</dbReference>
<evidence type="ECO:0000256" key="2">
    <source>
        <dbReference type="ARBA" id="ARBA00022448"/>
    </source>
</evidence>
<comment type="subcellular location">
    <subcellularLocation>
        <location evidence="1">Cell envelope</location>
    </subcellularLocation>
</comment>
<dbReference type="STRING" id="356829.BITS_1750"/>
<keyword evidence="3" id="KW-0479">Metal-binding</keyword>
<dbReference type="Proteomes" id="UP000029080">
    <property type="component" value="Unassembled WGS sequence"/>
</dbReference>